<feature type="domain" description="C2H2-type" evidence="11">
    <location>
        <begin position="609"/>
        <end position="639"/>
    </location>
</feature>
<feature type="compositionally biased region" description="Low complexity" evidence="10">
    <location>
        <begin position="262"/>
        <end position="273"/>
    </location>
</feature>
<evidence type="ECO:0000256" key="6">
    <source>
        <dbReference type="ARBA" id="ARBA00023015"/>
    </source>
</evidence>
<dbReference type="InterPro" id="IPR036236">
    <property type="entry name" value="Znf_C2H2_sf"/>
</dbReference>
<comment type="caution">
    <text evidence="12">The sequence shown here is derived from an EMBL/GenBank/DDBJ whole genome shotgun (WGS) entry which is preliminary data.</text>
</comment>
<organism evidence="12 13">
    <name type="scientific">Lojkania enalia</name>
    <dbReference type="NCBI Taxonomy" id="147567"/>
    <lineage>
        <taxon>Eukaryota</taxon>
        <taxon>Fungi</taxon>
        <taxon>Dikarya</taxon>
        <taxon>Ascomycota</taxon>
        <taxon>Pezizomycotina</taxon>
        <taxon>Dothideomycetes</taxon>
        <taxon>Pleosporomycetidae</taxon>
        <taxon>Pleosporales</taxon>
        <taxon>Pleosporales incertae sedis</taxon>
        <taxon>Lojkania</taxon>
    </lineage>
</organism>
<keyword evidence="13" id="KW-1185">Reference proteome</keyword>
<feature type="compositionally biased region" description="Polar residues" evidence="10">
    <location>
        <begin position="462"/>
        <end position="475"/>
    </location>
</feature>
<dbReference type="OrthoDB" id="6077919at2759"/>
<dbReference type="PANTHER" id="PTHR16515:SF57">
    <property type="entry name" value="ZINC FINGER PROTEIN 154-LIKE"/>
    <property type="match status" value="1"/>
</dbReference>
<dbReference type="InterPro" id="IPR050331">
    <property type="entry name" value="Zinc_finger"/>
</dbReference>
<sequence>MTCQLGADDRHTSVSSKSKGSWANESDIGCRQPPNIPSFNPQSARGHFASLHAGPLIAIPPKHPQLGALQQQQQRAAAVPGSAAHRRRRLQDRRWSLSAGQSIELRGRTWVPSVTVLVALLSNLQHAPNRAPHTGGPRRCLTHPPGNGLVTAGHLLADDGASSSSQSARRLVLPRPAPRSWCSTISSACTRPLEHPLSGSVTQLPLSRPAVYCCSASVTVTQPVVTRGPSSMAMHLASMVHGSGREREAHDQHRHFQHHHPYPASYYPPQSQPRGFAVLPHAGASPYPAHQQAVEYQYQRHPQSPPSPPVEEQKPSLPSISSLLGIADAEKGTSETGTCPPSASRLSRQQQQQHRQHRQQCTNSPVAAAAGQSQSPKSQRQPSPQIGHEVHQRGAPAQHFQQPESRPDQATHSYSPTIVSHPRMTLPPTPPMHPDQVVDGNQSPSAASSHSQVSASPYFLGSSLNNMEPHQQRQNAAVPPVKRSSIPSQPPMSPFNASTYTQSPYASSPGAASTGSYYSPETQAYSSVGMYGQRPLPSNYQPQTMPLPTPTSSANGSNVWQHHHYISTSSQSAFPQSQDRYICSTCNKAFSRPSSLRIHSHSHTGEKPYKCPQPGCGKAFSVRSNMKRHERGCHASTSATITTT</sequence>
<dbReference type="GO" id="GO:0005634">
    <property type="term" value="C:nucleus"/>
    <property type="evidence" value="ECO:0007669"/>
    <property type="project" value="UniProtKB-SubCell"/>
</dbReference>
<dbReference type="FunFam" id="3.30.160.60:FF:000060">
    <property type="entry name" value="zinc finger protein 436"/>
    <property type="match status" value="1"/>
</dbReference>
<evidence type="ECO:0000313" key="13">
    <source>
        <dbReference type="Proteomes" id="UP000800093"/>
    </source>
</evidence>
<evidence type="ECO:0000256" key="7">
    <source>
        <dbReference type="ARBA" id="ARBA00023163"/>
    </source>
</evidence>
<comment type="subcellular location">
    <subcellularLocation>
        <location evidence="1">Nucleus</location>
    </subcellularLocation>
</comment>
<feature type="domain" description="C2H2-type" evidence="11">
    <location>
        <begin position="581"/>
        <end position="608"/>
    </location>
</feature>
<evidence type="ECO:0000256" key="4">
    <source>
        <dbReference type="ARBA" id="ARBA00022771"/>
    </source>
</evidence>
<dbReference type="PANTHER" id="PTHR16515">
    <property type="entry name" value="PR DOMAIN ZINC FINGER PROTEIN"/>
    <property type="match status" value="1"/>
</dbReference>
<accession>A0A9P4MZ85</accession>
<evidence type="ECO:0000256" key="9">
    <source>
        <dbReference type="PROSITE-ProRule" id="PRU00042"/>
    </source>
</evidence>
<dbReference type="GO" id="GO:0008270">
    <property type="term" value="F:zinc ion binding"/>
    <property type="evidence" value="ECO:0007669"/>
    <property type="project" value="UniProtKB-KW"/>
</dbReference>
<keyword evidence="4 9" id="KW-0863">Zinc-finger</keyword>
<dbReference type="InterPro" id="IPR013087">
    <property type="entry name" value="Znf_C2H2_type"/>
</dbReference>
<evidence type="ECO:0000256" key="3">
    <source>
        <dbReference type="ARBA" id="ARBA00022737"/>
    </source>
</evidence>
<reference evidence="13" key="1">
    <citation type="journal article" date="2020" name="Stud. Mycol.">
        <title>101 Dothideomycetes genomes: A test case for predicting lifestyles and emergence of pathogens.</title>
        <authorList>
            <person name="Haridas S."/>
            <person name="Albert R."/>
            <person name="Binder M."/>
            <person name="Bloem J."/>
            <person name="LaButti K."/>
            <person name="Salamov A."/>
            <person name="Andreopoulos B."/>
            <person name="Baker S."/>
            <person name="Barry K."/>
            <person name="Bills G."/>
            <person name="Bluhm B."/>
            <person name="Cannon C."/>
            <person name="Castanera R."/>
            <person name="Culley D."/>
            <person name="Daum C."/>
            <person name="Ezra D."/>
            <person name="Gonzalez J."/>
            <person name="Henrissat B."/>
            <person name="Kuo A."/>
            <person name="Liang C."/>
            <person name="Lipzen A."/>
            <person name="Lutzoni F."/>
            <person name="Magnuson J."/>
            <person name="Mondo S."/>
            <person name="Nolan M."/>
            <person name="Ohm R."/>
            <person name="Pangilinan J."/>
            <person name="Park H.-J."/>
            <person name="Ramirez L."/>
            <person name="Alfaro M."/>
            <person name="Sun H."/>
            <person name="Tritt A."/>
            <person name="Yoshinaga Y."/>
            <person name="Zwiers L.-H."/>
            <person name="Turgeon B."/>
            <person name="Goodwin S."/>
            <person name="Spatafora J."/>
            <person name="Crous P."/>
            <person name="Grigoriev I."/>
        </authorList>
    </citation>
    <scope>NUCLEOTIDE SEQUENCE [LARGE SCALE GENOMIC DNA]</scope>
    <source>
        <strain evidence="13">CBS 304.66</strain>
    </source>
</reference>
<dbReference type="Proteomes" id="UP000800093">
    <property type="component" value="Unassembled WGS sequence"/>
</dbReference>
<evidence type="ECO:0000313" key="12">
    <source>
        <dbReference type="EMBL" id="KAF2263415.1"/>
    </source>
</evidence>
<evidence type="ECO:0000259" key="11">
    <source>
        <dbReference type="PROSITE" id="PS50157"/>
    </source>
</evidence>
<feature type="region of interest" description="Disordered" evidence="10">
    <location>
        <begin position="242"/>
        <end position="317"/>
    </location>
</feature>
<evidence type="ECO:0000256" key="1">
    <source>
        <dbReference type="ARBA" id="ARBA00004123"/>
    </source>
</evidence>
<feature type="region of interest" description="Disordered" evidence="10">
    <location>
        <begin position="331"/>
        <end position="516"/>
    </location>
</feature>
<feature type="compositionally biased region" description="Low complexity" evidence="10">
    <location>
        <begin position="442"/>
        <end position="457"/>
    </location>
</feature>
<dbReference type="Pfam" id="PF00096">
    <property type="entry name" value="zf-C2H2"/>
    <property type="match status" value="2"/>
</dbReference>
<proteinExistence type="predicted"/>
<keyword evidence="2" id="KW-0479">Metal-binding</keyword>
<keyword evidence="7" id="KW-0804">Transcription</keyword>
<name>A0A9P4MZ85_9PLEO</name>
<dbReference type="SMART" id="SM00355">
    <property type="entry name" value="ZnF_C2H2"/>
    <property type="match status" value="2"/>
</dbReference>
<dbReference type="PROSITE" id="PS50157">
    <property type="entry name" value="ZINC_FINGER_C2H2_2"/>
    <property type="match status" value="2"/>
</dbReference>
<protein>
    <recommendedName>
        <fullName evidence="11">C2H2-type domain-containing protein</fullName>
    </recommendedName>
</protein>
<evidence type="ECO:0000256" key="8">
    <source>
        <dbReference type="ARBA" id="ARBA00023242"/>
    </source>
</evidence>
<evidence type="ECO:0000256" key="2">
    <source>
        <dbReference type="ARBA" id="ARBA00022723"/>
    </source>
</evidence>
<keyword evidence="6" id="KW-0805">Transcription regulation</keyword>
<dbReference type="FunFam" id="3.30.160.60:FF:000176">
    <property type="entry name" value="zinc finger protein 70"/>
    <property type="match status" value="1"/>
</dbReference>
<dbReference type="GO" id="GO:0010468">
    <property type="term" value="P:regulation of gene expression"/>
    <property type="evidence" value="ECO:0007669"/>
    <property type="project" value="TreeGrafter"/>
</dbReference>
<gene>
    <name evidence="12" type="ORF">CC78DRAFT_581506</name>
</gene>
<dbReference type="Gene3D" id="3.30.160.60">
    <property type="entry name" value="Classic Zinc Finger"/>
    <property type="match status" value="2"/>
</dbReference>
<dbReference type="AlphaFoldDB" id="A0A9P4MZ85"/>
<keyword evidence="8" id="KW-0539">Nucleus</keyword>
<keyword evidence="3" id="KW-0677">Repeat</keyword>
<feature type="region of interest" description="Disordered" evidence="10">
    <location>
        <begin position="1"/>
        <end position="45"/>
    </location>
</feature>
<dbReference type="PROSITE" id="PS00028">
    <property type="entry name" value="ZINC_FINGER_C2H2_1"/>
    <property type="match status" value="2"/>
</dbReference>
<feature type="compositionally biased region" description="Basic residues" evidence="10">
    <location>
        <begin position="252"/>
        <end position="261"/>
    </location>
</feature>
<feature type="compositionally biased region" description="Polar residues" evidence="10">
    <location>
        <begin position="334"/>
        <end position="347"/>
    </location>
</feature>
<feature type="compositionally biased region" description="Low complexity" evidence="10">
    <location>
        <begin position="372"/>
        <end position="385"/>
    </location>
</feature>
<evidence type="ECO:0000256" key="10">
    <source>
        <dbReference type="SAM" id="MobiDB-lite"/>
    </source>
</evidence>
<dbReference type="EMBL" id="ML986626">
    <property type="protein sequence ID" value="KAF2263415.1"/>
    <property type="molecule type" value="Genomic_DNA"/>
</dbReference>
<keyword evidence="5" id="KW-0862">Zinc</keyword>
<feature type="compositionally biased region" description="Polar residues" evidence="10">
    <location>
        <begin position="495"/>
        <end position="516"/>
    </location>
</feature>
<dbReference type="SUPFAM" id="SSF57667">
    <property type="entry name" value="beta-beta-alpha zinc fingers"/>
    <property type="match status" value="1"/>
</dbReference>
<feature type="compositionally biased region" description="Polar residues" evidence="10">
    <location>
        <begin position="399"/>
        <end position="418"/>
    </location>
</feature>
<evidence type="ECO:0000256" key="5">
    <source>
        <dbReference type="ARBA" id="ARBA00022833"/>
    </source>
</evidence>
<feature type="compositionally biased region" description="Polar residues" evidence="10">
    <location>
        <begin position="13"/>
        <end position="24"/>
    </location>
</feature>